<proteinExistence type="predicted"/>
<evidence type="ECO:0000313" key="3">
    <source>
        <dbReference type="Proteomes" id="UP001500227"/>
    </source>
</evidence>
<dbReference type="PROSITE" id="PS51462">
    <property type="entry name" value="NUDIX"/>
    <property type="match status" value="1"/>
</dbReference>
<protein>
    <submittedName>
        <fullName evidence="2">NUDIX domain-containing protein</fullName>
    </submittedName>
</protein>
<dbReference type="InterPro" id="IPR000086">
    <property type="entry name" value="NUDIX_hydrolase_dom"/>
</dbReference>
<comment type="caution">
    <text evidence="2">The sequence shown here is derived from an EMBL/GenBank/DDBJ whole genome shotgun (WGS) entry which is preliminary data.</text>
</comment>
<name>A0ABP9M497_9BURK</name>
<feature type="domain" description="Nudix hydrolase" evidence="1">
    <location>
        <begin position="122"/>
        <end position="263"/>
    </location>
</feature>
<reference evidence="3" key="1">
    <citation type="journal article" date="2019" name="Int. J. Syst. Evol. Microbiol.">
        <title>The Global Catalogue of Microorganisms (GCM) 10K type strain sequencing project: providing services to taxonomists for standard genome sequencing and annotation.</title>
        <authorList>
            <consortium name="The Broad Institute Genomics Platform"/>
            <consortium name="The Broad Institute Genome Sequencing Center for Infectious Disease"/>
            <person name="Wu L."/>
            <person name="Ma J."/>
        </authorList>
    </citation>
    <scope>NUCLEOTIDE SEQUENCE [LARGE SCALE GENOMIC DNA]</scope>
    <source>
        <strain evidence="3">JCM 18423</strain>
    </source>
</reference>
<dbReference type="Pfam" id="PF00293">
    <property type="entry name" value="NUDIX"/>
    <property type="match status" value="1"/>
</dbReference>
<dbReference type="CDD" id="cd03676">
    <property type="entry name" value="NUDIX_Tnr3_like"/>
    <property type="match status" value="1"/>
</dbReference>
<evidence type="ECO:0000259" key="1">
    <source>
        <dbReference type="PROSITE" id="PS51462"/>
    </source>
</evidence>
<dbReference type="RefSeq" id="WP_300646793.1">
    <property type="nucleotide sequence ID" value="NZ_BAABKD010000009.1"/>
</dbReference>
<dbReference type="SUPFAM" id="SSF55811">
    <property type="entry name" value="Nudix"/>
    <property type="match status" value="1"/>
</dbReference>
<sequence length="274" mass="30501">MTNTLLLPSLAELDQRYQHLVSLAQDLPPDGSLPITVCGRVAGWATAAAKDCLQEIAGVQVTDEAIHIAWCDQPSPQLDDFLAHIAQRLHEAGLVKAWRDERLDVIAEGEKLAAIERGAMRPLGLLTQAVHLNAWSQDGRLWVAKRAANKPTDPNMWDTLVGGLATAHEDLDTSLLRESEEEAGLLPEHLKAREPMRMLLRMYRRLPEGYQVENVLVNDCVLPDGVIPKNQDGEVSEIRLLTIAEWWDMAQAGLFTIEAEMVLIDSVRLRLMQA</sequence>
<gene>
    <name evidence="2" type="ORF">GCM10023337_15890</name>
</gene>
<dbReference type="EMBL" id="BAABKD010000009">
    <property type="protein sequence ID" value="GAA5090885.1"/>
    <property type="molecule type" value="Genomic_DNA"/>
</dbReference>
<accession>A0ABP9M497</accession>
<dbReference type="InterPro" id="IPR015797">
    <property type="entry name" value="NUDIX_hydrolase-like_dom_sf"/>
</dbReference>
<keyword evidence="3" id="KW-1185">Reference proteome</keyword>
<dbReference type="Gene3D" id="3.90.79.10">
    <property type="entry name" value="Nucleoside Triphosphate Pyrophosphohydrolase"/>
    <property type="match status" value="1"/>
</dbReference>
<organism evidence="2 3">
    <name type="scientific">Paenalcaligenes hermetiae</name>
    <dbReference type="NCBI Taxonomy" id="1157987"/>
    <lineage>
        <taxon>Bacteria</taxon>
        <taxon>Pseudomonadati</taxon>
        <taxon>Pseudomonadota</taxon>
        <taxon>Betaproteobacteria</taxon>
        <taxon>Burkholderiales</taxon>
        <taxon>Alcaligenaceae</taxon>
        <taxon>Paenalcaligenes</taxon>
    </lineage>
</organism>
<dbReference type="Proteomes" id="UP001500227">
    <property type="component" value="Unassembled WGS sequence"/>
</dbReference>
<evidence type="ECO:0000313" key="2">
    <source>
        <dbReference type="EMBL" id="GAA5090885.1"/>
    </source>
</evidence>